<evidence type="ECO:0000259" key="8">
    <source>
        <dbReference type="PROSITE" id="PS50853"/>
    </source>
</evidence>
<protein>
    <submittedName>
        <fullName evidence="9">Uncharacterized protein</fullName>
    </submittedName>
</protein>
<dbReference type="GO" id="GO:0005886">
    <property type="term" value="C:plasma membrane"/>
    <property type="evidence" value="ECO:0007669"/>
    <property type="project" value="TreeGrafter"/>
</dbReference>
<dbReference type="CDD" id="cd00063">
    <property type="entry name" value="FN3"/>
    <property type="match status" value="1"/>
</dbReference>
<dbReference type="InterPro" id="IPR036179">
    <property type="entry name" value="Ig-like_dom_sf"/>
</dbReference>
<dbReference type="AlphaFoldDB" id="A0A8B6DRD6"/>
<dbReference type="GO" id="GO:0005911">
    <property type="term" value="C:cell-cell junction"/>
    <property type="evidence" value="ECO:0007669"/>
    <property type="project" value="TreeGrafter"/>
</dbReference>
<keyword evidence="4" id="KW-0325">Glycoprotein</keyword>
<dbReference type="InterPro" id="IPR003599">
    <property type="entry name" value="Ig_sub"/>
</dbReference>
<dbReference type="GO" id="GO:0098609">
    <property type="term" value="P:cell-cell adhesion"/>
    <property type="evidence" value="ECO:0007669"/>
    <property type="project" value="TreeGrafter"/>
</dbReference>
<evidence type="ECO:0000313" key="10">
    <source>
        <dbReference type="Proteomes" id="UP000596742"/>
    </source>
</evidence>
<comment type="caution">
    <text evidence="9">The sequence shown here is derived from an EMBL/GenBank/DDBJ whole genome shotgun (WGS) entry which is preliminary data.</text>
</comment>
<dbReference type="SUPFAM" id="SSF48726">
    <property type="entry name" value="Immunoglobulin"/>
    <property type="match status" value="4"/>
</dbReference>
<dbReference type="EMBL" id="UYJE01003834">
    <property type="protein sequence ID" value="VDI22706.1"/>
    <property type="molecule type" value="Genomic_DNA"/>
</dbReference>
<dbReference type="SMART" id="SM00060">
    <property type="entry name" value="FN3"/>
    <property type="match status" value="1"/>
</dbReference>
<evidence type="ECO:0000259" key="7">
    <source>
        <dbReference type="PROSITE" id="PS50835"/>
    </source>
</evidence>
<evidence type="ECO:0000256" key="2">
    <source>
        <dbReference type="ARBA" id="ARBA00023136"/>
    </source>
</evidence>
<dbReference type="SMART" id="SM00409">
    <property type="entry name" value="IG"/>
    <property type="match status" value="4"/>
</dbReference>
<evidence type="ECO:0000256" key="4">
    <source>
        <dbReference type="ARBA" id="ARBA00023180"/>
    </source>
</evidence>
<dbReference type="Gene3D" id="2.60.40.10">
    <property type="entry name" value="Immunoglobulins"/>
    <property type="match status" value="5"/>
</dbReference>
<reference evidence="9" key="1">
    <citation type="submission" date="2018-11" db="EMBL/GenBank/DDBJ databases">
        <authorList>
            <person name="Alioto T."/>
            <person name="Alioto T."/>
        </authorList>
    </citation>
    <scope>NUCLEOTIDE SEQUENCE</scope>
</reference>
<feature type="domain" description="Ig-like" evidence="7">
    <location>
        <begin position="298"/>
        <end position="385"/>
    </location>
</feature>
<dbReference type="InterPro" id="IPR003961">
    <property type="entry name" value="FN3_dom"/>
</dbReference>
<gene>
    <name evidence="9" type="ORF">MGAL_10B046951</name>
</gene>
<dbReference type="InterPro" id="IPR013106">
    <property type="entry name" value="Ig_V-set"/>
</dbReference>
<organism evidence="9 10">
    <name type="scientific">Mytilus galloprovincialis</name>
    <name type="common">Mediterranean mussel</name>
    <dbReference type="NCBI Taxonomy" id="29158"/>
    <lineage>
        <taxon>Eukaryota</taxon>
        <taxon>Metazoa</taxon>
        <taxon>Spiralia</taxon>
        <taxon>Lophotrochozoa</taxon>
        <taxon>Mollusca</taxon>
        <taxon>Bivalvia</taxon>
        <taxon>Autobranchia</taxon>
        <taxon>Pteriomorphia</taxon>
        <taxon>Mytilida</taxon>
        <taxon>Mytiloidea</taxon>
        <taxon>Mytilidae</taxon>
        <taxon>Mytilinae</taxon>
        <taxon>Mytilus</taxon>
    </lineage>
</organism>
<dbReference type="Pfam" id="PF07686">
    <property type="entry name" value="V-set"/>
    <property type="match status" value="1"/>
</dbReference>
<dbReference type="PANTHER" id="PTHR11640">
    <property type="entry name" value="NEPHRIN"/>
    <property type="match status" value="1"/>
</dbReference>
<proteinExistence type="predicted"/>
<feature type="transmembrane region" description="Helical" evidence="6">
    <location>
        <begin position="609"/>
        <end position="629"/>
    </location>
</feature>
<feature type="domain" description="Ig-like" evidence="7">
    <location>
        <begin position="1"/>
        <end position="110"/>
    </location>
</feature>
<dbReference type="OrthoDB" id="6163167at2759"/>
<accession>A0A8B6DRD6</accession>
<keyword evidence="3" id="KW-1015">Disulfide bond</keyword>
<dbReference type="PANTHER" id="PTHR11640:SF31">
    <property type="entry name" value="IRREGULAR CHIASM C-ROUGHEST PROTEIN-RELATED"/>
    <property type="match status" value="1"/>
</dbReference>
<dbReference type="Pfam" id="PF13895">
    <property type="entry name" value="Ig_2"/>
    <property type="match status" value="1"/>
</dbReference>
<dbReference type="GO" id="GO:0050839">
    <property type="term" value="F:cell adhesion molecule binding"/>
    <property type="evidence" value="ECO:0007669"/>
    <property type="project" value="TreeGrafter"/>
</dbReference>
<keyword evidence="6" id="KW-0812">Transmembrane</keyword>
<dbReference type="PROSITE" id="PS50835">
    <property type="entry name" value="IG_LIKE"/>
    <property type="match status" value="4"/>
</dbReference>
<evidence type="ECO:0000313" key="9">
    <source>
        <dbReference type="EMBL" id="VDI22706.1"/>
    </source>
</evidence>
<dbReference type="PROSITE" id="PS50853">
    <property type="entry name" value="FN3"/>
    <property type="match status" value="1"/>
</dbReference>
<dbReference type="SUPFAM" id="SSF49265">
    <property type="entry name" value="Fibronectin type III"/>
    <property type="match status" value="1"/>
</dbReference>
<dbReference type="InterPro" id="IPR013783">
    <property type="entry name" value="Ig-like_fold"/>
</dbReference>
<dbReference type="Proteomes" id="UP000596742">
    <property type="component" value="Unassembled WGS sequence"/>
</dbReference>
<feature type="domain" description="Ig-like" evidence="7">
    <location>
        <begin position="115"/>
        <end position="202"/>
    </location>
</feature>
<dbReference type="InterPro" id="IPR051275">
    <property type="entry name" value="Cell_adhesion_signaling"/>
</dbReference>
<keyword evidence="5" id="KW-0393">Immunoglobulin domain</keyword>
<name>A0A8B6DRD6_MYTGA</name>
<keyword evidence="10" id="KW-1185">Reference proteome</keyword>
<evidence type="ECO:0000256" key="3">
    <source>
        <dbReference type="ARBA" id="ARBA00023157"/>
    </source>
</evidence>
<keyword evidence="2 6" id="KW-0472">Membrane</keyword>
<evidence type="ECO:0000256" key="1">
    <source>
        <dbReference type="ARBA" id="ARBA00004479"/>
    </source>
</evidence>
<sequence length="848" mass="95557">MFSAGIKKNNTEYALEGATAILECNVPPFAKSTWDKVNSSSSQWSVTLYADKNDINTNLPNMKNLAIGGQISEGNYNLQIQSASSYDEGVYICSHLSNESKIHETYVTLTLKVKPTDIQIINSTNGIVQGEEDESLNLICTVKSGIPSEERLTWYNMSAPINTGGPGMLSILITPTRNDHRKQYSCNVTSDSLLQPLQKNITLDIKYKPSIIINNPNPMVVTENNNLTISCSSDGNPSVTEMCIESGSRHVLNRCNKLQCAVTVLKIRREEAGSFKCVARNIIGMVEEVVKITVQYPPSVTITFSQEESVLHCIPDGNPSIYTFHFWEHRSNFGQTIRMLGNNQDLQLQSSDIRYQMNGIYICRVENGVKDINGSTIQVAETRVQYEDKPIIVSQNAAIQYGRFGFPVNMEVHVYSFPKITGVYINVLNHEEYHAIKNKSISIANSILTDTIFDKEVQINGYTIRLQGYNLTKHDFSSYEFKIKNDIGEAVHFVKLSAADLPEKPKIIKVVADIDNLTVYWNSIFNGGKQQQFILEYKTVDTIEWNKSLPINDTSVDCCHHVLQHLEANTNYMIRIVAINEIGSSNFTNIYIEKTLAFKPKHISMTAHLIGTIVGIVIVVTAFTIAISLRLKKGCVCKTQFLRNSYVQDRELRDEMSVENFIYQSQERALESRLQDSDPNNYRRTNQHQTTALLQDRNETPYQNHFTSNSSNNQAGFAVENSIYQDQTSNTLDRMQHCVGTSKHSSHKTILSNRIPNINGIRGQSSGKTFKIGHEQDNDALHYVEVVFDPLNQTNEAHIHGINDRTIYADIDTGAVGMPLEESEEEVDNEDDDDFMYIDGIIDYTKKS</sequence>
<comment type="subcellular location">
    <subcellularLocation>
        <location evidence="1">Membrane</location>
        <topology evidence="1">Single-pass type I membrane protein</topology>
    </subcellularLocation>
</comment>
<evidence type="ECO:0000256" key="6">
    <source>
        <dbReference type="SAM" id="Phobius"/>
    </source>
</evidence>
<evidence type="ECO:0000256" key="5">
    <source>
        <dbReference type="ARBA" id="ARBA00023319"/>
    </source>
</evidence>
<feature type="domain" description="Ig-like" evidence="7">
    <location>
        <begin position="209"/>
        <end position="293"/>
    </location>
</feature>
<feature type="domain" description="Fibronectin type-III" evidence="8">
    <location>
        <begin position="501"/>
        <end position="598"/>
    </location>
</feature>
<dbReference type="InterPro" id="IPR036116">
    <property type="entry name" value="FN3_sf"/>
</dbReference>
<keyword evidence="6" id="KW-1133">Transmembrane helix</keyword>
<dbReference type="InterPro" id="IPR007110">
    <property type="entry name" value="Ig-like_dom"/>
</dbReference>